<accession>A0A0A9C052</accession>
<reference evidence="2" key="1">
    <citation type="submission" date="2014-09" db="EMBL/GenBank/DDBJ databases">
        <authorList>
            <person name="Magalhaes I.L.F."/>
            <person name="Oliveira U."/>
            <person name="Santos F.R."/>
            <person name="Vidigal T.H.D.A."/>
            <person name="Brescovit A.D."/>
            <person name="Santos A.J."/>
        </authorList>
    </citation>
    <scope>NUCLEOTIDE SEQUENCE</scope>
    <source>
        <tissue evidence="2">Shoot tissue taken approximately 20 cm above the soil surface</tissue>
    </source>
</reference>
<evidence type="ECO:0000313" key="2">
    <source>
        <dbReference type="EMBL" id="JAD66785.1"/>
    </source>
</evidence>
<proteinExistence type="predicted"/>
<dbReference type="EMBL" id="GBRH01231110">
    <property type="protein sequence ID" value="JAD66785.1"/>
    <property type="molecule type" value="Transcribed_RNA"/>
</dbReference>
<evidence type="ECO:0000256" key="1">
    <source>
        <dbReference type="SAM" id="MobiDB-lite"/>
    </source>
</evidence>
<name>A0A0A9C052_ARUDO</name>
<protein>
    <submittedName>
        <fullName evidence="2">Uncharacterized protein</fullName>
    </submittedName>
</protein>
<organism evidence="2">
    <name type="scientific">Arundo donax</name>
    <name type="common">Giant reed</name>
    <name type="synonym">Donax arundinaceus</name>
    <dbReference type="NCBI Taxonomy" id="35708"/>
    <lineage>
        <taxon>Eukaryota</taxon>
        <taxon>Viridiplantae</taxon>
        <taxon>Streptophyta</taxon>
        <taxon>Embryophyta</taxon>
        <taxon>Tracheophyta</taxon>
        <taxon>Spermatophyta</taxon>
        <taxon>Magnoliopsida</taxon>
        <taxon>Liliopsida</taxon>
        <taxon>Poales</taxon>
        <taxon>Poaceae</taxon>
        <taxon>PACMAD clade</taxon>
        <taxon>Arundinoideae</taxon>
        <taxon>Arundineae</taxon>
        <taxon>Arundo</taxon>
    </lineage>
</organism>
<sequence>MQDLTYQWSRHTAPEGRRPGGSRSIHLFV</sequence>
<reference evidence="2" key="2">
    <citation type="journal article" date="2015" name="Data Brief">
        <title>Shoot transcriptome of the giant reed, Arundo donax.</title>
        <authorList>
            <person name="Barrero R.A."/>
            <person name="Guerrero F.D."/>
            <person name="Moolhuijzen P."/>
            <person name="Goolsby J.A."/>
            <person name="Tidwell J."/>
            <person name="Bellgard S.E."/>
            <person name="Bellgard M.I."/>
        </authorList>
    </citation>
    <scope>NUCLEOTIDE SEQUENCE</scope>
    <source>
        <tissue evidence="2">Shoot tissue taken approximately 20 cm above the soil surface</tissue>
    </source>
</reference>
<dbReference type="AlphaFoldDB" id="A0A0A9C052"/>
<feature type="compositionally biased region" description="Polar residues" evidence="1">
    <location>
        <begin position="1"/>
        <end position="10"/>
    </location>
</feature>
<feature type="region of interest" description="Disordered" evidence="1">
    <location>
        <begin position="1"/>
        <end position="29"/>
    </location>
</feature>